<feature type="chain" id="PRO_5042259601" evidence="1">
    <location>
        <begin position="21"/>
        <end position="295"/>
    </location>
</feature>
<feature type="signal peptide" evidence="1">
    <location>
        <begin position="1"/>
        <end position="20"/>
    </location>
</feature>
<dbReference type="Gene3D" id="3.20.20.80">
    <property type="entry name" value="Glycosidases"/>
    <property type="match status" value="1"/>
</dbReference>
<comment type="caution">
    <text evidence="3">The sequence shown here is derived from an EMBL/GenBank/DDBJ whole genome shotgun (WGS) entry which is preliminary data.</text>
</comment>
<proteinExistence type="predicted"/>
<reference evidence="3" key="1">
    <citation type="submission" date="2023-03" db="EMBL/GenBank/DDBJ databases">
        <title>Massive genome expansion in bonnet fungi (Mycena s.s.) driven by repeated elements and novel gene families across ecological guilds.</title>
        <authorList>
            <consortium name="Lawrence Berkeley National Laboratory"/>
            <person name="Harder C.B."/>
            <person name="Miyauchi S."/>
            <person name="Viragh M."/>
            <person name="Kuo A."/>
            <person name="Thoen E."/>
            <person name="Andreopoulos B."/>
            <person name="Lu D."/>
            <person name="Skrede I."/>
            <person name="Drula E."/>
            <person name="Henrissat B."/>
            <person name="Morin E."/>
            <person name="Kohler A."/>
            <person name="Barry K."/>
            <person name="LaButti K."/>
            <person name="Morin E."/>
            <person name="Salamov A."/>
            <person name="Lipzen A."/>
            <person name="Mereny Z."/>
            <person name="Hegedus B."/>
            <person name="Baldrian P."/>
            <person name="Stursova M."/>
            <person name="Weitz H."/>
            <person name="Taylor A."/>
            <person name="Grigoriev I.V."/>
            <person name="Nagy L.G."/>
            <person name="Martin F."/>
            <person name="Kauserud H."/>
        </authorList>
    </citation>
    <scope>NUCLEOTIDE SEQUENCE</scope>
    <source>
        <strain evidence="3">9144</strain>
    </source>
</reference>
<evidence type="ECO:0000313" key="4">
    <source>
        <dbReference type="Proteomes" id="UP001219525"/>
    </source>
</evidence>
<dbReference type="PANTHER" id="PTHR34154:SF3">
    <property type="entry name" value="ALKALI-SENSITIVE LINKAGE PROTEIN 1"/>
    <property type="match status" value="1"/>
</dbReference>
<organism evidence="3 4">
    <name type="scientific">Mycena pura</name>
    <dbReference type="NCBI Taxonomy" id="153505"/>
    <lineage>
        <taxon>Eukaryota</taxon>
        <taxon>Fungi</taxon>
        <taxon>Dikarya</taxon>
        <taxon>Basidiomycota</taxon>
        <taxon>Agaricomycotina</taxon>
        <taxon>Agaricomycetes</taxon>
        <taxon>Agaricomycetidae</taxon>
        <taxon>Agaricales</taxon>
        <taxon>Marasmiineae</taxon>
        <taxon>Mycenaceae</taxon>
        <taxon>Mycena</taxon>
    </lineage>
</organism>
<dbReference type="GO" id="GO:0016787">
    <property type="term" value="F:hydrolase activity"/>
    <property type="evidence" value="ECO:0007669"/>
    <property type="project" value="UniProtKB-KW"/>
</dbReference>
<evidence type="ECO:0000259" key="2">
    <source>
        <dbReference type="Pfam" id="PF11790"/>
    </source>
</evidence>
<dbReference type="InterPro" id="IPR053183">
    <property type="entry name" value="ASL1"/>
</dbReference>
<keyword evidence="4" id="KW-1185">Reference proteome</keyword>
<dbReference type="GO" id="GO:0071966">
    <property type="term" value="P:fungal-type cell wall polysaccharide metabolic process"/>
    <property type="evidence" value="ECO:0007669"/>
    <property type="project" value="TreeGrafter"/>
</dbReference>
<keyword evidence="1" id="KW-0732">Signal</keyword>
<keyword evidence="3" id="KW-0378">Hydrolase</keyword>
<dbReference type="InterPro" id="IPR024655">
    <property type="entry name" value="Asl1_glyco_hydro_catalytic"/>
</dbReference>
<dbReference type="SUPFAM" id="SSF51445">
    <property type="entry name" value="(Trans)glycosidases"/>
    <property type="match status" value="1"/>
</dbReference>
<accession>A0AAD6USV2</accession>
<dbReference type="InterPro" id="IPR017853">
    <property type="entry name" value="GH"/>
</dbReference>
<dbReference type="AlphaFoldDB" id="A0AAD6USV2"/>
<dbReference type="Pfam" id="PF11790">
    <property type="entry name" value="Glyco_hydro_cc"/>
    <property type="match status" value="1"/>
</dbReference>
<sequence>MLASLVFLACLVFNVGTVAAVSRGLAWAADNRIAPALANKPKVNWYYHWADGPVTQMGDIEYVPMFWGPSSWDKWNQRKSEMNKKKPAHLLGFNEPDVDSQANMDPNYAAQVYYDEIVPWGWKGVKIGSPAVAWDLDWMDTFLTALRKKGGYVDFVVLHWYGSWKDLAKFKAQVTAAHQRFGMHIWVTEFGITTASNPTQAQVKAFMMEALAWLDTQTYVDRASWFGCFQSAPDGYATGKNALYNSKGELADMGFWYAYTDLPDKRELLASVAANVRRSRHGHRAPELSPAEIEA</sequence>
<evidence type="ECO:0000256" key="1">
    <source>
        <dbReference type="SAM" id="SignalP"/>
    </source>
</evidence>
<dbReference type="PANTHER" id="PTHR34154">
    <property type="entry name" value="ALKALI-SENSITIVE LINKAGE PROTEIN 1"/>
    <property type="match status" value="1"/>
</dbReference>
<feature type="domain" description="Asl1-like glycosyl hydrolase catalytic" evidence="2">
    <location>
        <begin position="24"/>
        <end position="257"/>
    </location>
</feature>
<evidence type="ECO:0000313" key="3">
    <source>
        <dbReference type="EMBL" id="KAJ7194036.1"/>
    </source>
</evidence>
<protein>
    <submittedName>
        <fullName evidence="3">Glycosyl hydrolase catalytic core-domain-containing protein</fullName>
    </submittedName>
</protein>
<dbReference type="EMBL" id="JARJCW010000102">
    <property type="protein sequence ID" value="KAJ7194036.1"/>
    <property type="molecule type" value="Genomic_DNA"/>
</dbReference>
<gene>
    <name evidence="3" type="ORF">GGX14DRAFT_404992</name>
</gene>
<dbReference type="Proteomes" id="UP001219525">
    <property type="component" value="Unassembled WGS sequence"/>
</dbReference>
<dbReference type="GO" id="GO:0009277">
    <property type="term" value="C:fungal-type cell wall"/>
    <property type="evidence" value="ECO:0007669"/>
    <property type="project" value="TreeGrafter"/>
</dbReference>
<name>A0AAD6USV2_9AGAR</name>